<dbReference type="Proteomes" id="UP000091956">
    <property type="component" value="Unassembled WGS sequence"/>
</dbReference>
<dbReference type="EMBL" id="KV460267">
    <property type="protein sequence ID" value="PQM43937.1"/>
    <property type="molecule type" value="Genomic_DNA"/>
</dbReference>
<reference evidence="1 2" key="1">
    <citation type="submission" date="2016-03" db="EMBL/GenBank/DDBJ databases">
        <title>Comparative genomics of Pseudogymnoascus destructans, the fungus causing white-nose syndrome of bats.</title>
        <authorList>
            <person name="Palmer J.M."/>
            <person name="Drees K.P."/>
            <person name="Foster J.T."/>
            <person name="Lindner D.L."/>
        </authorList>
    </citation>
    <scope>NUCLEOTIDE SEQUENCE [LARGE SCALE GENOMIC DNA]</scope>
    <source>
        <strain evidence="1 2">UAMH 10579</strain>
    </source>
</reference>
<organism evidence="1 2">
    <name type="scientific">Pseudogymnoascus verrucosus</name>
    <dbReference type="NCBI Taxonomy" id="342668"/>
    <lineage>
        <taxon>Eukaryota</taxon>
        <taxon>Fungi</taxon>
        <taxon>Dikarya</taxon>
        <taxon>Ascomycota</taxon>
        <taxon>Pezizomycotina</taxon>
        <taxon>Leotiomycetes</taxon>
        <taxon>Thelebolales</taxon>
        <taxon>Thelebolaceae</taxon>
        <taxon>Pseudogymnoascus</taxon>
    </lineage>
</organism>
<gene>
    <name evidence="1" type="ORF">VE01_10833</name>
</gene>
<dbReference type="GeneID" id="84234379"/>
<accession>A0A2P6FH22</accession>
<keyword evidence="2" id="KW-1185">Reference proteome</keyword>
<evidence type="ECO:0000313" key="2">
    <source>
        <dbReference type="Proteomes" id="UP000091956"/>
    </source>
</evidence>
<sequence length="144" mass="16885">MPREVLKRLSLRVVAINPIIFNRCHPSFRIRQLLKRFCCHYRPLLLVILNMHIESCHILYESPMRGGILRDTMGLEKTLLSLLVILDTTVAARNEDANWNGDRLKRRRALCIDVTKKSSMLNWRREISPNIYETEGIKFLVLTL</sequence>
<evidence type="ECO:0000313" key="1">
    <source>
        <dbReference type="EMBL" id="PQM43937.1"/>
    </source>
</evidence>
<dbReference type="RefSeq" id="XP_059320266.1">
    <property type="nucleotide sequence ID" value="XM_059464283.1"/>
</dbReference>
<protein>
    <submittedName>
        <fullName evidence="1">Uncharacterized protein</fullName>
    </submittedName>
</protein>
<dbReference type="AlphaFoldDB" id="A0A2P6FH22"/>
<reference evidence="2" key="2">
    <citation type="journal article" date="2018" name="Nat. Commun.">
        <title>Extreme sensitivity to ultraviolet light in the fungal pathogen causing white-nose syndrome of bats.</title>
        <authorList>
            <person name="Palmer J.M."/>
            <person name="Drees K.P."/>
            <person name="Foster J.T."/>
            <person name="Lindner D.L."/>
        </authorList>
    </citation>
    <scope>NUCLEOTIDE SEQUENCE [LARGE SCALE GENOMIC DNA]</scope>
    <source>
        <strain evidence="2">UAMH 10579</strain>
    </source>
</reference>
<proteinExistence type="predicted"/>
<name>A0A2P6FH22_9PEZI</name>